<feature type="repeat" description="ANK" evidence="3">
    <location>
        <begin position="338"/>
        <end position="370"/>
    </location>
</feature>
<dbReference type="SUPFAM" id="SSF48403">
    <property type="entry name" value="Ankyrin repeat"/>
    <property type="match status" value="2"/>
</dbReference>
<dbReference type="PANTHER" id="PTHR24126:SF14">
    <property type="entry name" value="ANK_REP_REGION DOMAIN-CONTAINING PROTEIN"/>
    <property type="match status" value="1"/>
</dbReference>
<feature type="signal peptide" evidence="5">
    <location>
        <begin position="1"/>
        <end position="19"/>
    </location>
</feature>
<name>A0ABD3MDT6_9STRA</name>
<feature type="chain" id="PRO_5044805184" description="Peptidase A2 domain-containing protein" evidence="5">
    <location>
        <begin position="20"/>
        <end position="956"/>
    </location>
</feature>
<feature type="region of interest" description="Disordered" evidence="4">
    <location>
        <begin position="864"/>
        <end position="893"/>
    </location>
</feature>
<evidence type="ECO:0000259" key="6">
    <source>
        <dbReference type="PROSITE" id="PS50175"/>
    </source>
</evidence>
<keyword evidence="8" id="KW-1185">Reference proteome</keyword>
<evidence type="ECO:0000256" key="5">
    <source>
        <dbReference type="SAM" id="SignalP"/>
    </source>
</evidence>
<dbReference type="InterPro" id="IPR001995">
    <property type="entry name" value="Peptidase_A2_cat"/>
</dbReference>
<dbReference type="PROSITE" id="PS50175">
    <property type="entry name" value="ASP_PROT_RETROV"/>
    <property type="match status" value="1"/>
</dbReference>
<evidence type="ECO:0000256" key="2">
    <source>
        <dbReference type="ARBA" id="ARBA00023043"/>
    </source>
</evidence>
<dbReference type="Pfam" id="PF12796">
    <property type="entry name" value="Ank_2"/>
    <property type="match status" value="5"/>
</dbReference>
<proteinExistence type="predicted"/>
<feature type="repeat" description="ANK" evidence="3">
    <location>
        <begin position="796"/>
        <end position="829"/>
    </location>
</feature>
<dbReference type="Proteomes" id="UP001530293">
    <property type="component" value="Unassembled WGS sequence"/>
</dbReference>
<comment type="caution">
    <text evidence="7">The sequence shown here is derived from an EMBL/GenBank/DDBJ whole genome shotgun (WGS) entry which is preliminary data.</text>
</comment>
<accession>A0ABD3MDT6</accession>
<dbReference type="PROSITE" id="PS50088">
    <property type="entry name" value="ANK_REPEAT"/>
    <property type="match status" value="13"/>
</dbReference>
<evidence type="ECO:0000313" key="7">
    <source>
        <dbReference type="EMBL" id="KAL3761762.1"/>
    </source>
</evidence>
<feature type="compositionally biased region" description="Basic and acidic residues" evidence="4">
    <location>
        <begin position="920"/>
        <end position="929"/>
    </location>
</feature>
<feature type="repeat" description="ANK" evidence="3">
    <location>
        <begin position="762"/>
        <end position="795"/>
    </location>
</feature>
<feature type="domain" description="Peptidase A2" evidence="6">
    <location>
        <begin position="634"/>
        <end position="651"/>
    </location>
</feature>
<feature type="repeat" description="ANK" evidence="3">
    <location>
        <begin position="414"/>
        <end position="438"/>
    </location>
</feature>
<sequence>MRIPSIAICIGIIAIATTATISVAAATASSSSSEKSDSSSSSSTSGVAKAQGPPPFFLQDSSDSLCLSGEDFRRCSIDTLFFVVGSPGSYQIHKRPVDETDVDPDGTCLSKKSCDKLDATKKDSTFVVDAKLAKCTHCGSKSWNIHGDSKTGYVLTESSSGVQLCLIRPRSTKQVQLAPCDSSEHPYTPLQLQFASMADIEAMSSPGARLIGAASDGDKKLVQKLLKVEKLDVNVRDWDELTPLIPAASAGHMEVVKLLLKEGADVNAKDKDGITALMEASIMGHTKIVDLLLKEGAEVDSPANSGVTALWLASGEGRVDVMKSLLKKDADANNARSDNISALMTASVGGHADAVKLLLDHGADARFADGEGVTPLMNAAENGTASVLKLLVESASAKKDEETKGRYIDLVSNTGFTALIIASAHGHTSAIEYLLKEGKADIHAMHETHVTPLMYAAASGHVEAMKLLLDVGKVDVNELHTNGGSALLEAATGGAGEAMKFLLERGAKPDLIDMDGVTPLHAVTSKGNYEGTVALLEALKKIMSKEELIKHINLPSHSGGTAVMFAAAGGHPKCTKLMIDEGADVNAVATATPDYLEKLAKMIEEGTVDPNEDPHVDGVTGVHVAAEEGHLECVKLLIDAGADVTVLDDEERSPLLLAIKGNYGEVASALIKAGADPNTPYVDEEGESHNLLMDSIIVENADFALLLIEHGADLYYKDDHLVTTLLQAAHRGIANVTEALLNKHASAPKSGQENWVDDASDEGVTPLLAASSEGHVSIVQQLLSTGKANVNAKDKEGTNSLMAAAARGHLEVIKELIKVDGIDVNSQNIDGHTALMFAYNGKNQVETLWERYSQFVSDAKLEKSASAAGGETDGDGGADATTDEIDDGGTGPLIQEALKNHTTLVDLLLKAGADNTIKDKEGHVAKDFDFQPDADGELLEREEKAERKRDESKNEL</sequence>
<dbReference type="SMART" id="SM00248">
    <property type="entry name" value="ANK"/>
    <property type="match status" value="16"/>
</dbReference>
<evidence type="ECO:0000313" key="8">
    <source>
        <dbReference type="Proteomes" id="UP001530293"/>
    </source>
</evidence>
<evidence type="ECO:0000256" key="4">
    <source>
        <dbReference type="SAM" id="MobiDB-lite"/>
    </source>
</evidence>
<dbReference type="EMBL" id="JALLBG020000147">
    <property type="protein sequence ID" value="KAL3761762.1"/>
    <property type="molecule type" value="Genomic_DNA"/>
</dbReference>
<organism evidence="7 8">
    <name type="scientific">Discostella pseudostelligera</name>
    <dbReference type="NCBI Taxonomy" id="259834"/>
    <lineage>
        <taxon>Eukaryota</taxon>
        <taxon>Sar</taxon>
        <taxon>Stramenopiles</taxon>
        <taxon>Ochrophyta</taxon>
        <taxon>Bacillariophyta</taxon>
        <taxon>Coscinodiscophyceae</taxon>
        <taxon>Thalassiosirophycidae</taxon>
        <taxon>Stephanodiscales</taxon>
        <taxon>Stephanodiscaceae</taxon>
        <taxon>Discostella</taxon>
    </lineage>
</organism>
<dbReference type="Pfam" id="PF00023">
    <property type="entry name" value="Ank"/>
    <property type="match status" value="2"/>
</dbReference>
<evidence type="ECO:0000256" key="1">
    <source>
        <dbReference type="ARBA" id="ARBA00022737"/>
    </source>
</evidence>
<keyword evidence="5" id="KW-0732">Signal</keyword>
<dbReference type="PROSITE" id="PS50297">
    <property type="entry name" value="ANK_REP_REGION"/>
    <property type="match status" value="11"/>
</dbReference>
<protein>
    <recommendedName>
        <fullName evidence="6">Peptidase A2 domain-containing protein</fullName>
    </recommendedName>
</protein>
<feature type="compositionally biased region" description="Low complexity" evidence="4">
    <location>
        <begin position="31"/>
        <end position="45"/>
    </location>
</feature>
<keyword evidence="1" id="KW-0677">Repeat</keyword>
<keyword evidence="2 3" id="KW-0040">ANK repeat</keyword>
<dbReference type="InterPro" id="IPR036770">
    <property type="entry name" value="Ankyrin_rpt-contain_sf"/>
</dbReference>
<gene>
    <name evidence="7" type="ORF">ACHAWU_001278</name>
</gene>
<feature type="compositionally biased region" description="Basic and acidic residues" evidence="4">
    <location>
        <begin position="938"/>
        <end position="956"/>
    </location>
</feature>
<dbReference type="PANTHER" id="PTHR24126">
    <property type="entry name" value="ANKYRIN REPEAT, PH AND SEC7 DOMAIN CONTAINING PROTEIN SECG-RELATED"/>
    <property type="match status" value="1"/>
</dbReference>
<feature type="region of interest" description="Disordered" evidence="4">
    <location>
        <begin position="31"/>
        <end position="50"/>
    </location>
</feature>
<dbReference type="AlphaFoldDB" id="A0ABD3MDT6"/>
<dbReference type="Gene3D" id="1.25.40.20">
    <property type="entry name" value="Ankyrin repeat-containing domain"/>
    <property type="match status" value="5"/>
</dbReference>
<evidence type="ECO:0000256" key="3">
    <source>
        <dbReference type="PROSITE-ProRule" id="PRU00023"/>
    </source>
</evidence>
<feature type="repeat" description="ANK" evidence="3">
    <location>
        <begin position="448"/>
        <end position="472"/>
    </location>
</feature>
<feature type="repeat" description="ANK" evidence="3">
    <location>
        <begin position="239"/>
        <end position="271"/>
    </location>
</feature>
<feature type="repeat" description="ANK" evidence="3">
    <location>
        <begin position="888"/>
        <end position="920"/>
    </location>
</feature>
<feature type="repeat" description="ANK" evidence="3">
    <location>
        <begin position="272"/>
        <end position="304"/>
    </location>
</feature>
<feature type="region of interest" description="Disordered" evidence="4">
    <location>
        <begin position="920"/>
        <end position="956"/>
    </location>
</feature>
<feature type="repeat" description="ANK" evidence="3">
    <location>
        <begin position="482"/>
        <end position="514"/>
    </location>
</feature>
<reference evidence="7 8" key="1">
    <citation type="submission" date="2024-10" db="EMBL/GenBank/DDBJ databases">
        <title>Updated reference genomes for cyclostephanoid diatoms.</title>
        <authorList>
            <person name="Roberts W.R."/>
            <person name="Alverson A.J."/>
        </authorList>
    </citation>
    <scope>NUCLEOTIDE SEQUENCE [LARGE SCALE GENOMIC DNA]</scope>
    <source>
        <strain evidence="7 8">AJA232-27</strain>
    </source>
</reference>
<feature type="repeat" description="ANK" evidence="3">
    <location>
        <begin position="305"/>
        <end position="337"/>
    </location>
</feature>
<feature type="repeat" description="ANK" evidence="3">
    <location>
        <begin position="617"/>
        <end position="649"/>
    </location>
</feature>
<dbReference type="PRINTS" id="PR01415">
    <property type="entry name" value="ANKYRIN"/>
</dbReference>
<dbReference type="InterPro" id="IPR002110">
    <property type="entry name" value="Ankyrin_rpt"/>
</dbReference>
<feature type="compositionally biased region" description="Acidic residues" evidence="4">
    <location>
        <begin position="872"/>
        <end position="887"/>
    </location>
</feature>
<feature type="repeat" description="ANK" evidence="3">
    <location>
        <begin position="371"/>
        <end position="403"/>
    </location>
</feature>
<feature type="repeat" description="ANK" evidence="3">
    <location>
        <begin position="558"/>
        <end position="590"/>
    </location>
</feature>